<sequence>MRDLPEIGRVPWAPITANGPDPVKHIRRPLYSKKSKKTEKLWFPRKAVMNLPSSCNPAEHLSGHLGYGALGSFTEQCAMEAIHMRISKGKQRPLDQDDC</sequence>
<protein>
    <submittedName>
        <fullName evidence="2">Uncharacterized protein</fullName>
    </submittedName>
</protein>
<organism evidence="2 3">
    <name type="scientific">Plasmopara halstedii</name>
    <name type="common">Downy mildew of sunflower</name>
    <dbReference type="NCBI Taxonomy" id="4781"/>
    <lineage>
        <taxon>Eukaryota</taxon>
        <taxon>Sar</taxon>
        <taxon>Stramenopiles</taxon>
        <taxon>Oomycota</taxon>
        <taxon>Peronosporomycetes</taxon>
        <taxon>Peronosporales</taxon>
        <taxon>Peronosporaceae</taxon>
        <taxon>Plasmopara</taxon>
    </lineage>
</organism>
<proteinExistence type="predicted"/>
<name>A0A0P1APJ2_PLAHL</name>
<dbReference type="EMBL" id="CCYD01000666">
    <property type="protein sequence ID" value="CEG43430.1"/>
    <property type="molecule type" value="Genomic_DNA"/>
</dbReference>
<feature type="region of interest" description="Disordered" evidence="1">
    <location>
        <begin position="1"/>
        <end position="26"/>
    </location>
</feature>
<dbReference type="Proteomes" id="UP000054928">
    <property type="component" value="Unassembled WGS sequence"/>
</dbReference>
<reference evidence="3" key="1">
    <citation type="submission" date="2014-09" db="EMBL/GenBank/DDBJ databases">
        <authorList>
            <person name="Sharma Rahul"/>
            <person name="Thines Marco"/>
        </authorList>
    </citation>
    <scope>NUCLEOTIDE SEQUENCE [LARGE SCALE GENOMIC DNA]</scope>
</reference>
<evidence type="ECO:0000313" key="3">
    <source>
        <dbReference type="Proteomes" id="UP000054928"/>
    </source>
</evidence>
<evidence type="ECO:0000313" key="2">
    <source>
        <dbReference type="EMBL" id="CEG43430.1"/>
    </source>
</evidence>
<dbReference type="RefSeq" id="XP_024579799.1">
    <property type="nucleotide sequence ID" value="XM_024729420.1"/>
</dbReference>
<accession>A0A0P1APJ2</accession>
<keyword evidence="3" id="KW-1185">Reference proteome</keyword>
<evidence type="ECO:0000256" key="1">
    <source>
        <dbReference type="SAM" id="MobiDB-lite"/>
    </source>
</evidence>
<dbReference type="AlphaFoldDB" id="A0A0P1APJ2"/>
<dbReference type="GeneID" id="36408680"/>